<evidence type="ECO:0000313" key="2">
    <source>
        <dbReference type="Proteomes" id="UP000789525"/>
    </source>
</evidence>
<dbReference type="EMBL" id="CAJVPT010031198">
    <property type="protein sequence ID" value="CAG8696850.1"/>
    <property type="molecule type" value="Genomic_DNA"/>
</dbReference>
<feature type="non-terminal residue" evidence="1">
    <location>
        <position position="1"/>
    </location>
</feature>
<evidence type="ECO:0000313" key="1">
    <source>
        <dbReference type="EMBL" id="CAG8696850.1"/>
    </source>
</evidence>
<keyword evidence="2" id="KW-1185">Reference proteome</keyword>
<proteinExistence type="predicted"/>
<protein>
    <submittedName>
        <fullName evidence="1">13397_t:CDS:1</fullName>
    </submittedName>
</protein>
<dbReference type="Proteomes" id="UP000789525">
    <property type="component" value="Unassembled WGS sequence"/>
</dbReference>
<organism evidence="1 2">
    <name type="scientific">Acaulospora colombiana</name>
    <dbReference type="NCBI Taxonomy" id="27376"/>
    <lineage>
        <taxon>Eukaryota</taxon>
        <taxon>Fungi</taxon>
        <taxon>Fungi incertae sedis</taxon>
        <taxon>Mucoromycota</taxon>
        <taxon>Glomeromycotina</taxon>
        <taxon>Glomeromycetes</taxon>
        <taxon>Diversisporales</taxon>
        <taxon>Acaulosporaceae</taxon>
        <taxon>Acaulospora</taxon>
    </lineage>
</organism>
<accession>A0ACA9PAP2</accession>
<comment type="caution">
    <text evidence="1">The sequence shown here is derived from an EMBL/GenBank/DDBJ whole genome shotgun (WGS) entry which is preliminary data.</text>
</comment>
<feature type="non-terminal residue" evidence="1">
    <location>
        <position position="279"/>
    </location>
</feature>
<gene>
    <name evidence="1" type="ORF">ACOLOM_LOCUS10063</name>
</gene>
<sequence length="279" mass="30782">AADTAIVGAYRGTGAVSDVPSKELEAPLSQEDIEFSGVSGYIVYERLVQHKPGSKSLDKNLGYQPERYQQKEVHYFGSKTSPKMTLVVLVALEFQSHKENIVRRASLMEKRTVAAFKTQSAEAYKPSEKSLVKTLGEENRRRARSRATFPVYIYPPNSTEGSRGSSVNMCDSFASGQGSDNVNAGRSNICMETLSRREEDALMKSTKARALKECDDIVKVLSSLAGYCFGAVDVSLPHILSSQLLHPFRARTTRQDDLATHPPVQYTTLTMISYNSGLL</sequence>
<name>A0ACA9PAP2_9GLOM</name>
<reference evidence="1" key="1">
    <citation type="submission" date="2021-06" db="EMBL/GenBank/DDBJ databases">
        <authorList>
            <person name="Kallberg Y."/>
            <person name="Tangrot J."/>
            <person name="Rosling A."/>
        </authorList>
    </citation>
    <scope>NUCLEOTIDE SEQUENCE</scope>
    <source>
        <strain evidence="1">CL356</strain>
    </source>
</reference>